<accession>A0AAI8VMV8</accession>
<feature type="compositionally biased region" description="Polar residues" evidence="1">
    <location>
        <begin position="93"/>
        <end position="123"/>
    </location>
</feature>
<proteinExistence type="predicted"/>
<gene>
    <name evidence="2" type="ORF">KHLLAP_LOCUS8266</name>
</gene>
<keyword evidence="3" id="KW-1185">Reference proteome</keyword>
<evidence type="ECO:0000313" key="2">
    <source>
        <dbReference type="EMBL" id="CAJ2507798.1"/>
    </source>
</evidence>
<dbReference type="EMBL" id="CAUWAG010000010">
    <property type="protein sequence ID" value="CAJ2507798.1"/>
    <property type="molecule type" value="Genomic_DNA"/>
</dbReference>
<name>A0AAI8VMV8_9PEZI</name>
<dbReference type="Proteomes" id="UP001295740">
    <property type="component" value="Unassembled WGS sequence"/>
</dbReference>
<evidence type="ECO:0000313" key="3">
    <source>
        <dbReference type="Proteomes" id="UP001295740"/>
    </source>
</evidence>
<feature type="region of interest" description="Disordered" evidence="1">
    <location>
        <begin position="17"/>
        <end position="123"/>
    </location>
</feature>
<feature type="compositionally biased region" description="Polar residues" evidence="1">
    <location>
        <begin position="29"/>
        <end position="40"/>
    </location>
</feature>
<reference evidence="2" key="1">
    <citation type="submission" date="2023-10" db="EMBL/GenBank/DDBJ databases">
        <authorList>
            <person name="Hackl T."/>
        </authorList>
    </citation>
    <scope>NUCLEOTIDE SEQUENCE</scope>
</reference>
<evidence type="ECO:0000256" key="1">
    <source>
        <dbReference type="SAM" id="MobiDB-lite"/>
    </source>
</evidence>
<comment type="caution">
    <text evidence="2">The sequence shown here is derived from an EMBL/GenBank/DDBJ whole genome shotgun (WGS) entry which is preliminary data.</text>
</comment>
<sequence length="123" mass="13151">MENRLTREEMDRECAEILGPDGIPPLDYPNNSRQAAQQSGEVFEYENEHPWAAATTHHPDRLQGSGSVQQGGPPPADRTKTPDIEPLARAVVSGSSNVASTPVTPSDGSQSIHHNLRGSGSAQ</sequence>
<organism evidence="2 3">
    <name type="scientific">Anthostomella pinea</name>
    <dbReference type="NCBI Taxonomy" id="933095"/>
    <lineage>
        <taxon>Eukaryota</taxon>
        <taxon>Fungi</taxon>
        <taxon>Dikarya</taxon>
        <taxon>Ascomycota</taxon>
        <taxon>Pezizomycotina</taxon>
        <taxon>Sordariomycetes</taxon>
        <taxon>Xylariomycetidae</taxon>
        <taxon>Xylariales</taxon>
        <taxon>Xylariaceae</taxon>
        <taxon>Anthostomella</taxon>
    </lineage>
</organism>
<dbReference type="AlphaFoldDB" id="A0AAI8VMV8"/>
<protein>
    <submittedName>
        <fullName evidence="2">Uu.00g089840.m01.CDS01</fullName>
    </submittedName>
</protein>